<dbReference type="PANTHER" id="PTHR37831:SF1">
    <property type="entry name" value="D-RIBOSE PYRANASE"/>
    <property type="match status" value="1"/>
</dbReference>
<accession>A0A0B6AR83</accession>
<dbReference type="EC" id="5.4.99.62" evidence="2 6"/>
<dbReference type="UniPathway" id="UPA00916">
    <property type="reaction ID" value="UER00888"/>
</dbReference>
<gene>
    <name evidence="6 7" type="primary">rbsD</name>
    <name evidence="7" type="ORF">BG04_3216</name>
</gene>
<dbReference type="InterPro" id="IPR007721">
    <property type="entry name" value="RbsD_FucU"/>
</dbReference>
<dbReference type="GO" id="GO:0062193">
    <property type="term" value="F:D-ribose pyranase activity"/>
    <property type="evidence" value="ECO:0007669"/>
    <property type="project" value="UniProtKB-EC"/>
</dbReference>
<keyword evidence="4 6" id="KW-0413">Isomerase</keyword>
<dbReference type="GO" id="GO:0048029">
    <property type="term" value="F:monosaccharide binding"/>
    <property type="evidence" value="ECO:0007669"/>
    <property type="project" value="InterPro"/>
</dbReference>
<dbReference type="GO" id="GO:0019303">
    <property type="term" value="P:D-ribose catabolic process"/>
    <property type="evidence" value="ECO:0007669"/>
    <property type="project" value="UniProtKB-UniRule"/>
</dbReference>
<dbReference type="SUPFAM" id="SSF102546">
    <property type="entry name" value="RbsD-like"/>
    <property type="match status" value="1"/>
</dbReference>
<comment type="function">
    <text evidence="6">Catalyzes the interconversion of beta-pyran and beta-furan forms of D-ribose.</text>
</comment>
<evidence type="ECO:0000256" key="6">
    <source>
        <dbReference type="HAMAP-Rule" id="MF_01661"/>
    </source>
</evidence>
<comment type="catalytic activity">
    <reaction evidence="1 6">
        <text>beta-D-ribopyranose = beta-D-ribofuranose</text>
        <dbReference type="Rhea" id="RHEA:25432"/>
        <dbReference type="ChEBI" id="CHEBI:27476"/>
        <dbReference type="ChEBI" id="CHEBI:47002"/>
        <dbReference type="EC" id="5.4.99.62"/>
    </reaction>
</comment>
<dbReference type="EMBL" id="CP009920">
    <property type="protein sequence ID" value="AJI22344.1"/>
    <property type="molecule type" value="Genomic_DNA"/>
</dbReference>
<comment type="subcellular location">
    <subcellularLocation>
        <location evidence="6">Cytoplasm</location>
    </subcellularLocation>
</comment>
<evidence type="ECO:0000313" key="8">
    <source>
        <dbReference type="Proteomes" id="UP000031829"/>
    </source>
</evidence>
<dbReference type="KEGG" id="bmeg:BG04_3216"/>
<name>A0A0B6AR83_PRIM2</name>
<comment type="similarity">
    <text evidence="6">Belongs to the RbsD / FucU family. RbsD subfamily.</text>
</comment>
<dbReference type="InterPro" id="IPR023064">
    <property type="entry name" value="D-ribose_pyranase"/>
</dbReference>
<dbReference type="HAMAP" id="MF_01661">
    <property type="entry name" value="D_rib_pyranase"/>
    <property type="match status" value="1"/>
</dbReference>
<dbReference type="GO" id="GO:0005829">
    <property type="term" value="C:cytosol"/>
    <property type="evidence" value="ECO:0007669"/>
    <property type="project" value="TreeGrafter"/>
</dbReference>
<dbReference type="RefSeq" id="WP_013055631.1">
    <property type="nucleotide sequence ID" value="NZ_BCVB01000007.1"/>
</dbReference>
<feature type="binding site" evidence="6">
    <location>
        <position position="96"/>
    </location>
    <ligand>
        <name>substrate</name>
    </ligand>
</feature>
<evidence type="ECO:0000313" key="7">
    <source>
        <dbReference type="EMBL" id="AJI22344.1"/>
    </source>
</evidence>
<evidence type="ECO:0000256" key="5">
    <source>
        <dbReference type="ARBA" id="ARBA00023277"/>
    </source>
</evidence>
<keyword evidence="3 6" id="KW-0963">Cytoplasm</keyword>
<evidence type="ECO:0000256" key="4">
    <source>
        <dbReference type="ARBA" id="ARBA00023235"/>
    </source>
</evidence>
<protein>
    <recommendedName>
        <fullName evidence="2 6">D-ribose pyranase</fullName>
        <ecNumber evidence="2 6">5.4.99.62</ecNumber>
    </recommendedName>
</protein>
<dbReference type="Pfam" id="PF05025">
    <property type="entry name" value="RbsD_FucU"/>
    <property type="match status" value="1"/>
</dbReference>
<dbReference type="Gene3D" id="3.40.1650.10">
    <property type="entry name" value="RbsD-like domain"/>
    <property type="match status" value="1"/>
</dbReference>
<evidence type="ECO:0000256" key="2">
    <source>
        <dbReference type="ARBA" id="ARBA00012862"/>
    </source>
</evidence>
<feature type="active site" description="Proton donor" evidence="6">
    <location>
        <position position="20"/>
    </location>
</feature>
<dbReference type="HOGENOM" id="CLU_135498_0_0_9"/>
<evidence type="ECO:0000256" key="1">
    <source>
        <dbReference type="ARBA" id="ARBA00000223"/>
    </source>
</evidence>
<reference evidence="7 8" key="1">
    <citation type="journal article" date="2015" name="Genome Announc.">
        <title>Complete genome sequences for 35 biothreat assay-relevant bacillus species.</title>
        <authorList>
            <person name="Johnson S.L."/>
            <person name="Daligault H.E."/>
            <person name="Davenport K.W."/>
            <person name="Jaissle J."/>
            <person name="Frey K.G."/>
            <person name="Ladner J.T."/>
            <person name="Broomall S.M."/>
            <person name="Bishop-Lilly K.A."/>
            <person name="Bruce D.C."/>
            <person name="Gibbons H.S."/>
            <person name="Coyne S.R."/>
            <person name="Lo C.C."/>
            <person name="Meincke L."/>
            <person name="Munk A.C."/>
            <person name="Koroleva G.I."/>
            <person name="Rosenzweig C.N."/>
            <person name="Palacios G.F."/>
            <person name="Redden C.L."/>
            <person name="Minogue T.D."/>
            <person name="Chain P.S."/>
        </authorList>
    </citation>
    <scope>NUCLEOTIDE SEQUENCE [LARGE SCALE GENOMIC DNA]</scope>
    <source>
        <strain evidence="8">ATCC 14581 / DSM 32 / JCM 2506 / NBRC 15308 / NCIMB 9376 / NCTC 10342 / NRRL B-14308 / VKM B-512</strain>
    </source>
</reference>
<keyword evidence="5 6" id="KW-0119">Carbohydrate metabolism</keyword>
<sequence>MKRHGMINSHITKILTDLGHTDTIVIADAGLPVPSDVPKIDLSLKLGVPSFEDVVVAVLEDMATEKIVIASEMKERNQKAYELMEKQNILVEEVSHEQLKMLTSKAKVVIRTGEATPYANCILQAGVIF</sequence>
<dbReference type="Proteomes" id="UP000031829">
    <property type="component" value="Chromosome"/>
</dbReference>
<dbReference type="NCBIfam" id="NF008761">
    <property type="entry name" value="PRK11797.1"/>
    <property type="match status" value="1"/>
</dbReference>
<dbReference type="AlphaFoldDB" id="A0A0B6AR83"/>
<proteinExistence type="inferred from homology"/>
<dbReference type="PANTHER" id="PTHR37831">
    <property type="entry name" value="D-RIBOSE PYRANASE"/>
    <property type="match status" value="1"/>
</dbReference>
<evidence type="ECO:0000256" key="3">
    <source>
        <dbReference type="ARBA" id="ARBA00022490"/>
    </source>
</evidence>
<organism evidence="7 8">
    <name type="scientific">Priestia megaterium (strain ATCC 14581 / DSM 32 / CCUG 1817 / JCM 2506 / NBRC 15308 / NCIMB 9376 / NCTC 10342 / NRRL B-14308 / VKM B-512 / Ford 19)</name>
    <name type="common">Bacillus megaterium</name>
    <dbReference type="NCBI Taxonomy" id="1348623"/>
    <lineage>
        <taxon>Bacteria</taxon>
        <taxon>Bacillati</taxon>
        <taxon>Bacillota</taxon>
        <taxon>Bacilli</taxon>
        <taxon>Bacillales</taxon>
        <taxon>Bacillaceae</taxon>
        <taxon>Priestia</taxon>
    </lineage>
</organism>
<feature type="binding site" evidence="6">
    <location>
        <begin position="118"/>
        <end position="120"/>
    </location>
    <ligand>
        <name>substrate</name>
    </ligand>
</feature>
<dbReference type="InterPro" id="IPR023750">
    <property type="entry name" value="RbsD-like_sf"/>
</dbReference>
<comment type="pathway">
    <text evidence="6">Carbohydrate metabolism; D-ribose degradation; D-ribose 5-phosphate from beta-D-ribopyranose: step 1/2.</text>
</comment>
<dbReference type="GeneID" id="93641278"/>
<dbReference type="GO" id="GO:0016872">
    <property type="term" value="F:intramolecular lyase activity"/>
    <property type="evidence" value="ECO:0007669"/>
    <property type="project" value="UniProtKB-UniRule"/>
</dbReference>
<feature type="binding site" evidence="6">
    <location>
        <position position="28"/>
    </location>
    <ligand>
        <name>substrate</name>
    </ligand>
</feature>
<comment type="subunit">
    <text evidence="6">Homodecamer.</text>
</comment>